<evidence type="ECO:0008006" key="4">
    <source>
        <dbReference type="Google" id="ProtNLM"/>
    </source>
</evidence>
<dbReference type="GO" id="GO:0097361">
    <property type="term" value="C:cytosolic [4Fe-4S] assembly targeting complex"/>
    <property type="evidence" value="ECO:0007669"/>
    <property type="project" value="TreeGrafter"/>
</dbReference>
<dbReference type="PANTHER" id="PTHR19920">
    <property type="entry name" value="WD40 PROTEIN CIAO1"/>
    <property type="match status" value="1"/>
</dbReference>
<organism evidence="2 3">
    <name type="scientific">Paramecium sonneborni</name>
    <dbReference type="NCBI Taxonomy" id="65129"/>
    <lineage>
        <taxon>Eukaryota</taxon>
        <taxon>Sar</taxon>
        <taxon>Alveolata</taxon>
        <taxon>Ciliophora</taxon>
        <taxon>Intramacronucleata</taxon>
        <taxon>Oligohymenophorea</taxon>
        <taxon>Peniculida</taxon>
        <taxon>Parameciidae</taxon>
        <taxon>Paramecium</taxon>
    </lineage>
</organism>
<accession>A0A8S1MPD9</accession>
<feature type="repeat" description="WD" evidence="1">
    <location>
        <begin position="349"/>
        <end position="381"/>
    </location>
</feature>
<evidence type="ECO:0000313" key="2">
    <source>
        <dbReference type="EMBL" id="CAD8081429.1"/>
    </source>
</evidence>
<evidence type="ECO:0000256" key="1">
    <source>
        <dbReference type="PROSITE-ProRule" id="PRU00221"/>
    </source>
</evidence>
<dbReference type="SMART" id="SM00320">
    <property type="entry name" value="WD40"/>
    <property type="match status" value="4"/>
</dbReference>
<sequence length="527" mass="61978">MFQSRLLINNSSIQCSNNHTGSEILQIRLDDEYKGSQKLMCSECITNQRGISHVMSFVEATDKIYDLKNQQYEQIVESIRPYKIMLDKQLDILNNLQTRIYELISSLKQKIEDWKTGLNELLLQYCDCDLLKEIDNITLSPNQILEKQQQVDAKNIDSINNTYYYKANEIIQTLKSEIHNWNPFSDEQGKFYNFSIKQNFKQIQTNVPITIKIQEIKQQQSCWAIAFNNSNSIMVAGSEENIKIWNYQNKQFIDSGIILKGHFDYVQCLTFSKTKNWFASSGLDEQIICWNQISINEWQGNKFNNYGQGVIQCLILTKNEDLLISSHDQKIKLWNVNQEFNTITFKQQLEMHKLTVLCICINDEQTFMISSALDNQIILWQKNFQNNWSFKCIINKTVKDCGTRISFISNQVFTWQQKNQGILHIFCFENGEFIEKPELNVKFNLENEQDGSQLFPSIYNKHKQILIIKHQKNVYIMKKDNQNQLKLYGDPIKCETQFNYGAITNDCSYLVIWNLETRSFNLYQLNL</sequence>
<protein>
    <recommendedName>
        <fullName evidence="4">WD40-repeat-containing domain</fullName>
    </recommendedName>
</protein>
<comment type="caution">
    <text evidence="2">The sequence shown here is derived from an EMBL/GenBank/DDBJ whole genome shotgun (WGS) entry which is preliminary data.</text>
</comment>
<dbReference type="InterPro" id="IPR001680">
    <property type="entry name" value="WD40_rpt"/>
</dbReference>
<dbReference type="AlphaFoldDB" id="A0A8S1MPD9"/>
<dbReference type="PROSITE" id="PS50082">
    <property type="entry name" value="WD_REPEATS_2"/>
    <property type="match status" value="2"/>
</dbReference>
<dbReference type="EMBL" id="CAJJDN010000042">
    <property type="protein sequence ID" value="CAD8081429.1"/>
    <property type="molecule type" value="Genomic_DNA"/>
</dbReference>
<name>A0A8S1MPD9_9CILI</name>
<feature type="repeat" description="WD" evidence="1">
    <location>
        <begin position="259"/>
        <end position="291"/>
    </location>
</feature>
<dbReference type="Proteomes" id="UP000692954">
    <property type="component" value="Unassembled WGS sequence"/>
</dbReference>
<keyword evidence="1" id="KW-0853">WD repeat</keyword>
<dbReference type="GO" id="GO:0016226">
    <property type="term" value="P:iron-sulfur cluster assembly"/>
    <property type="evidence" value="ECO:0007669"/>
    <property type="project" value="TreeGrafter"/>
</dbReference>
<dbReference type="PANTHER" id="PTHR19920:SF0">
    <property type="entry name" value="CYTOSOLIC IRON-SULFUR PROTEIN ASSEMBLY PROTEIN CIAO1-RELATED"/>
    <property type="match status" value="1"/>
</dbReference>
<proteinExistence type="predicted"/>
<dbReference type="Pfam" id="PF00400">
    <property type="entry name" value="WD40"/>
    <property type="match status" value="3"/>
</dbReference>
<keyword evidence="3" id="KW-1185">Reference proteome</keyword>
<reference evidence="2" key="1">
    <citation type="submission" date="2021-01" db="EMBL/GenBank/DDBJ databases">
        <authorList>
            <consortium name="Genoscope - CEA"/>
            <person name="William W."/>
        </authorList>
    </citation>
    <scope>NUCLEOTIDE SEQUENCE</scope>
</reference>
<gene>
    <name evidence="2" type="ORF">PSON_ATCC_30995.1.T0420026</name>
</gene>
<dbReference type="OrthoDB" id="273067at2759"/>
<evidence type="ECO:0000313" key="3">
    <source>
        <dbReference type="Proteomes" id="UP000692954"/>
    </source>
</evidence>